<feature type="domain" description="Tox-PL-2" evidence="1">
    <location>
        <begin position="51"/>
        <end position="148"/>
    </location>
</feature>
<dbReference type="EMBL" id="JACXAE010000071">
    <property type="protein sequence ID" value="MBD2774423.1"/>
    <property type="molecule type" value="Genomic_DNA"/>
</dbReference>
<name>A0A8J7BYP6_9CYAN</name>
<organism evidence="2 3">
    <name type="scientific">Iningainema tapete BLCC-T55</name>
    <dbReference type="NCBI Taxonomy" id="2748662"/>
    <lineage>
        <taxon>Bacteria</taxon>
        <taxon>Bacillati</taxon>
        <taxon>Cyanobacteriota</taxon>
        <taxon>Cyanophyceae</taxon>
        <taxon>Nostocales</taxon>
        <taxon>Scytonemataceae</taxon>
        <taxon>Iningainema tapete</taxon>
    </lineage>
</organism>
<dbReference type="AlphaFoldDB" id="A0A8J7BYP6"/>
<dbReference type="RefSeq" id="WP_190831450.1">
    <property type="nucleotide sequence ID" value="NZ_CAWPPI010000071.1"/>
</dbReference>
<evidence type="ECO:0000313" key="3">
    <source>
        <dbReference type="Proteomes" id="UP000629098"/>
    </source>
</evidence>
<gene>
    <name evidence="2" type="ORF">ICL16_20715</name>
</gene>
<accession>A0A8J7BYP6</accession>
<comment type="caution">
    <text evidence="2">The sequence shown here is derived from an EMBL/GenBank/DDBJ whole genome shotgun (WGS) entry which is preliminary data.</text>
</comment>
<dbReference type="Pfam" id="PF15643">
    <property type="entry name" value="Tox-PL-2"/>
    <property type="match status" value="1"/>
</dbReference>
<reference evidence="2" key="1">
    <citation type="submission" date="2020-09" db="EMBL/GenBank/DDBJ databases">
        <title>Iningainema tapete sp. nov. (Scytonemataceae, Cyanobacteria) from greenhouses in central Florida (USA) produces two types of nodularin with biosynthetic potential for microcystin-LR and anabaenopeptins.</title>
        <authorList>
            <person name="Berthold D.E."/>
            <person name="Lefler F.W."/>
            <person name="Huang I.-S."/>
            <person name="Abdulla H."/>
            <person name="Zimba P.V."/>
            <person name="Laughinghouse H.D. IV."/>
        </authorList>
    </citation>
    <scope>NUCLEOTIDE SEQUENCE</scope>
    <source>
        <strain evidence="2">BLCCT55</strain>
    </source>
</reference>
<dbReference type="Proteomes" id="UP000629098">
    <property type="component" value="Unassembled WGS sequence"/>
</dbReference>
<sequence length="166" mass="18729">MTKWNVQIVKEPTHSVSFGGSTSAAQLINLRRVGAIALTYGINKDVYDLELCQQIASIANSFQIFEWVECAEAIKRFLIEQGICGKQIKLFTGSTEDPFCNIYHEILNQNISTNGHHEAIVLEIEGKELVFDNIHPQGVLRVDWINNLYCPIKDIGGDFQITEIDF</sequence>
<evidence type="ECO:0000259" key="1">
    <source>
        <dbReference type="Pfam" id="PF15643"/>
    </source>
</evidence>
<evidence type="ECO:0000313" key="2">
    <source>
        <dbReference type="EMBL" id="MBD2774423.1"/>
    </source>
</evidence>
<keyword evidence="3" id="KW-1185">Reference proteome</keyword>
<proteinExistence type="predicted"/>
<dbReference type="InterPro" id="IPR028910">
    <property type="entry name" value="Tox-PL-2_dom"/>
</dbReference>
<protein>
    <recommendedName>
        <fullName evidence="1">Tox-PL-2 domain-containing protein</fullName>
    </recommendedName>
</protein>